<dbReference type="InterPro" id="IPR010982">
    <property type="entry name" value="Lambda_DNA-bd_dom_sf"/>
</dbReference>
<protein>
    <submittedName>
        <fullName evidence="2">Bacteriophage CI repressor</fullName>
    </submittedName>
</protein>
<organism evidence="2 3">
    <name type="scientific">Gilliamella apicola</name>
    <dbReference type="NCBI Taxonomy" id="1196095"/>
    <lineage>
        <taxon>Bacteria</taxon>
        <taxon>Pseudomonadati</taxon>
        <taxon>Pseudomonadota</taxon>
        <taxon>Gammaproteobacteria</taxon>
        <taxon>Orbales</taxon>
        <taxon>Orbaceae</taxon>
        <taxon>Gilliamella</taxon>
    </lineage>
</organism>
<name>A0A556S925_9GAMM</name>
<dbReference type="Gene3D" id="1.10.260.40">
    <property type="entry name" value="lambda repressor-like DNA-binding domains"/>
    <property type="match status" value="1"/>
</dbReference>
<dbReference type="Proteomes" id="UP000319483">
    <property type="component" value="Unassembled WGS sequence"/>
</dbReference>
<dbReference type="GO" id="GO:0045892">
    <property type="term" value="P:negative regulation of DNA-templated transcription"/>
    <property type="evidence" value="ECO:0007669"/>
    <property type="project" value="InterPro"/>
</dbReference>
<feature type="domain" description="Bacteriophage CI repressor N-terminal" evidence="1">
    <location>
        <begin position="21"/>
        <end position="83"/>
    </location>
</feature>
<dbReference type="GO" id="GO:0003677">
    <property type="term" value="F:DNA binding"/>
    <property type="evidence" value="ECO:0007669"/>
    <property type="project" value="InterPro"/>
</dbReference>
<evidence type="ECO:0000313" key="2">
    <source>
        <dbReference type="EMBL" id="TSJ97614.1"/>
    </source>
</evidence>
<dbReference type="AlphaFoldDB" id="A0A556S925"/>
<reference evidence="2 3" key="1">
    <citation type="submission" date="2019-07" db="EMBL/GenBank/DDBJ databases">
        <title>Gilliamella genomes.</title>
        <authorList>
            <person name="Zheng H."/>
        </authorList>
    </citation>
    <scope>NUCLEOTIDE SEQUENCE [LARGE SCALE GENOMIC DNA]</scope>
    <source>
        <strain evidence="2 3">W8127</strain>
    </source>
</reference>
<evidence type="ECO:0000259" key="1">
    <source>
        <dbReference type="Pfam" id="PF07022"/>
    </source>
</evidence>
<proteinExistence type="predicted"/>
<evidence type="ECO:0000313" key="3">
    <source>
        <dbReference type="Proteomes" id="UP000319483"/>
    </source>
</evidence>
<dbReference type="EMBL" id="VMHM01000015">
    <property type="protein sequence ID" value="TSJ97614.1"/>
    <property type="molecule type" value="Genomic_DNA"/>
</dbReference>
<dbReference type="Pfam" id="PF07022">
    <property type="entry name" value="Phage_CI_repr"/>
    <property type="match status" value="1"/>
</dbReference>
<gene>
    <name evidence="2" type="ORF">FPQ15_10930</name>
</gene>
<dbReference type="InterPro" id="IPR010744">
    <property type="entry name" value="Phage_CI_N"/>
</dbReference>
<sequence>MILLMYLKGRKMFFDDECKNVISRIVKSYGLNTIKALGDRWGISAGVMASRVQRNTFPYDYVLRCALETGANPYWLCTGEGEPNIDSIKTEKKSIELSSEALEKLERIAALKNNGAITDDEYQLLKGSIFKRSH</sequence>
<accession>A0A556S925</accession>
<comment type="caution">
    <text evidence="2">The sequence shown here is derived from an EMBL/GenBank/DDBJ whole genome shotgun (WGS) entry which is preliminary data.</text>
</comment>